<evidence type="ECO:0000256" key="1">
    <source>
        <dbReference type="SAM" id="Phobius"/>
    </source>
</evidence>
<feature type="transmembrane region" description="Helical" evidence="1">
    <location>
        <begin position="12"/>
        <end position="32"/>
    </location>
</feature>
<feature type="transmembrane region" description="Helical" evidence="1">
    <location>
        <begin position="287"/>
        <end position="308"/>
    </location>
</feature>
<feature type="transmembrane region" description="Helical" evidence="1">
    <location>
        <begin position="352"/>
        <end position="369"/>
    </location>
</feature>
<feature type="domain" description="DUF6798" evidence="2">
    <location>
        <begin position="452"/>
        <end position="512"/>
    </location>
</feature>
<feature type="transmembrane region" description="Helical" evidence="1">
    <location>
        <begin position="207"/>
        <end position="228"/>
    </location>
</feature>
<keyword evidence="4" id="KW-1185">Reference proteome</keyword>
<gene>
    <name evidence="3" type="ORF">CMC5_012630</name>
</gene>
<dbReference type="Pfam" id="PF20604">
    <property type="entry name" value="DUF6798"/>
    <property type="match status" value="1"/>
</dbReference>
<keyword evidence="1" id="KW-1133">Transmembrane helix</keyword>
<dbReference type="Proteomes" id="UP000067626">
    <property type="component" value="Chromosome"/>
</dbReference>
<protein>
    <recommendedName>
        <fullName evidence="2">DUF6798 domain-containing protein</fullName>
    </recommendedName>
</protein>
<keyword evidence="1" id="KW-0472">Membrane</keyword>
<dbReference type="KEGG" id="ccro:CMC5_012630"/>
<feature type="transmembrane region" description="Helical" evidence="1">
    <location>
        <begin position="114"/>
        <end position="130"/>
    </location>
</feature>
<organism evidence="3 4">
    <name type="scientific">Chondromyces crocatus</name>
    <dbReference type="NCBI Taxonomy" id="52"/>
    <lineage>
        <taxon>Bacteria</taxon>
        <taxon>Pseudomonadati</taxon>
        <taxon>Myxococcota</taxon>
        <taxon>Polyangia</taxon>
        <taxon>Polyangiales</taxon>
        <taxon>Polyangiaceae</taxon>
        <taxon>Chondromyces</taxon>
    </lineage>
</organism>
<evidence type="ECO:0000259" key="2">
    <source>
        <dbReference type="Pfam" id="PF20604"/>
    </source>
</evidence>
<feature type="transmembrane region" description="Helical" evidence="1">
    <location>
        <begin position="320"/>
        <end position="340"/>
    </location>
</feature>
<reference evidence="3 4" key="1">
    <citation type="submission" date="2015-07" db="EMBL/GenBank/DDBJ databases">
        <title>Genome analysis of myxobacterium Chondromyces crocatus Cm c5 reveals a high potential for natural compound synthesis and the genetic basis for the loss of fruiting body formation.</title>
        <authorList>
            <person name="Zaburannyi N."/>
            <person name="Bunk B."/>
            <person name="Maier J."/>
            <person name="Overmann J."/>
            <person name="Mueller R."/>
        </authorList>
    </citation>
    <scope>NUCLEOTIDE SEQUENCE [LARGE SCALE GENOMIC DNA]</scope>
    <source>
        <strain evidence="3 4">Cm c5</strain>
    </source>
</reference>
<feature type="transmembrane region" description="Helical" evidence="1">
    <location>
        <begin position="416"/>
        <end position="434"/>
    </location>
</feature>
<dbReference type="EMBL" id="CP012159">
    <property type="protein sequence ID" value="AKT37133.1"/>
    <property type="molecule type" value="Genomic_DNA"/>
</dbReference>
<proteinExistence type="predicted"/>
<name>A0A0K1E991_CHOCO</name>
<accession>A0A0K1E991</accession>
<keyword evidence="1" id="KW-0812">Transmembrane</keyword>
<dbReference type="InterPro" id="IPR046477">
    <property type="entry name" value="DUF6798"/>
</dbReference>
<feature type="transmembrane region" description="Helical" evidence="1">
    <location>
        <begin position="261"/>
        <end position="281"/>
    </location>
</feature>
<feature type="transmembrane region" description="Helical" evidence="1">
    <location>
        <begin position="142"/>
        <end position="161"/>
    </location>
</feature>
<feature type="transmembrane region" description="Helical" evidence="1">
    <location>
        <begin position="376"/>
        <end position="396"/>
    </location>
</feature>
<feature type="transmembrane region" description="Helical" evidence="1">
    <location>
        <begin position="84"/>
        <end position="105"/>
    </location>
</feature>
<sequence length="578" mass="62899">MSYPISKLRNTLDVFLASVASVCFGLSFGHNYGADNQLVYMLGSLRLLDPSILQRDWFVTQTTQYHPTFKYLAAGLIAVDPRGWAIGIAHTAVVAAGALCMYALLRALCGPKRALPAFLMMLALAFQTRTDGATATYVFDKFFQPSTLASLGLLGAAAFFARGQWLASGLCAALSGLFHANYLVLLVMALLIAHLAMGREGLGPRLLLQLLVPSAVVLLFLPVLLGAANAPNQAAAQEILFKIRAPHHYDAIKHKGEFQSAVAWLLLGGAGALCLATRGAAPLRRVGALIAGLSAVIWGGLVLSTLFQLPKATQLFSWRLLPHSILLLQAVACAGAVTVMTEPRRARNVPNIALALVFGGVGSLCLLNAGRDDRTLAAIVLAISAAPLLVFLAHTGMEMLAPTAGGVRFGRWLRRAAVPVALLASLAIVVPVAVRQLKEYSARSNLVRGQGQDEQTLYAWMRERSPKDALFLTPPRMDTLRFWGQRAIVVDWKANAMMPGEIPEWFKRIKDVTGRSTIKGRSDLDAYEQMDEKRLQLLRSRYRVDYVVVRRDRERELGNHPVAFSNGRYVVLDVRAGI</sequence>
<feature type="transmembrane region" description="Helical" evidence="1">
    <location>
        <begin position="173"/>
        <end position="195"/>
    </location>
</feature>
<evidence type="ECO:0000313" key="4">
    <source>
        <dbReference type="Proteomes" id="UP000067626"/>
    </source>
</evidence>
<evidence type="ECO:0000313" key="3">
    <source>
        <dbReference type="EMBL" id="AKT37133.1"/>
    </source>
</evidence>
<dbReference type="AlphaFoldDB" id="A0A0K1E991"/>